<dbReference type="FunFam" id="3.10.100.10:FF:000030">
    <property type="entry name" value="Mannose receptor C-type 1"/>
    <property type="match status" value="1"/>
</dbReference>
<reference evidence="2" key="1">
    <citation type="submission" date="2025-08" db="UniProtKB">
        <authorList>
            <consortium name="Ensembl"/>
        </authorList>
    </citation>
    <scope>IDENTIFICATION</scope>
</reference>
<accession>A0A3Q3KH59</accession>
<evidence type="ECO:0000313" key="2">
    <source>
        <dbReference type="Ensembl" id="ENSMALP00000028618.1"/>
    </source>
</evidence>
<name>A0A3Q3KH59_MONAL</name>
<dbReference type="Proteomes" id="UP000261600">
    <property type="component" value="Unplaced"/>
</dbReference>
<dbReference type="Pfam" id="PF00059">
    <property type="entry name" value="Lectin_C"/>
    <property type="match status" value="1"/>
</dbReference>
<feature type="domain" description="C-type lectin" evidence="1">
    <location>
        <begin position="34"/>
        <end position="144"/>
    </location>
</feature>
<dbReference type="Ensembl" id="ENSMALT00000029137.1">
    <property type="protein sequence ID" value="ENSMALP00000028618.1"/>
    <property type="gene ID" value="ENSMALG00000019788.1"/>
</dbReference>
<keyword evidence="3" id="KW-1185">Reference proteome</keyword>
<dbReference type="PROSITE" id="PS50041">
    <property type="entry name" value="C_TYPE_LECTIN_2"/>
    <property type="match status" value="1"/>
</dbReference>
<dbReference type="Gene3D" id="3.10.100.10">
    <property type="entry name" value="Mannose-Binding Protein A, subunit A"/>
    <property type="match status" value="1"/>
</dbReference>
<dbReference type="InterPro" id="IPR016187">
    <property type="entry name" value="CTDL_fold"/>
</dbReference>
<sequence>MAGEFLFHQYWLMNLFCSCYSIQHHRRRLAFYKLGNDSYKLVAQKMRWDEARRQCKADDADLASILNPITQAYITLRISKHNEPVWIGLNSNTGGRFKWVDNWLLSYTKWGRDEPKNNYGCVYIDVDRTWKTAPCTNNYYSLCKRSPGETRSEAQTI</sequence>
<dbReference type="InterPro" id="IPR016186">
    <property type="entry name" value="C-type_lectin-like/link_sf"/>
</dbReference>
<dbReference type="CDD" id="cd00037">
    <property type="entry name" value="CLECT"/>
    <property type="match status" value="1"/>
</dbReference>
<evidence type="ECO:0000259" key="1">
    <source>
        <dbReference type="PROSITE" id="PS50041"/>
    </source>
</evidence>
<dbReference type="AlphaFoldDB" id="A0A3Q3KH59"/>
<dbReference type="PANTHER" id="PTHR22803">
    <property type="entry name" value="MANNOSE, PHOSPHOLIPASE, LECTIN RECEPTOR RELATED"/>
    <property type="match status" value="1"/>
</dbReference>
<dbReference type="InterPro" id="IPR050111">
    <property type="entry name" value="C-type_lectin/snaclec_domain"/>
</dbReference>
<protein>
    <recommendedName>
        <fullName evidence="1">C-type lectin domain-containing protein</fullName>
    </recommendedName>
</protein>
<dbReference type="InterPro" id="IPR001304">
    <property type="entry name" value="C-type_lectin-like"/>
</dbReference>
<dbReference type="SUPFAM" id="SSF56436">
    <property type="entry name" value="C-type lectin-like"/>
    <property type="match status" value="1"/>
</dbReference>
<dbReference type="SMART" id="SM00034">
    <property type="entry name" value="CLECT"/>
    <property type="match status" value="1"/>
</dbReference>
<proteinExistence type="predicted"/>
<reference evidence="2" key="2">
    <citation type="submission" date="2025-09" db="UniProtKB">
        <authorList>
            <consortium name="Ensembl"/>
        </authorList>
    </citation>
    <scope>IDENTIFICATION</scope>
</reference>
<evidence type="ECO:0000313" key="3">
    <source>
        <dbReference type="Proteomes" id="UP000261600"/>
    </source>
</evidence>
<organism evidence="2 3">
    <name type="scientific">Monopterus albus</name>
    <name type="common">Swamp eel</name>
    <dbReference type="NCBI Taxonomy" id="43700"/>
    <lineage>
        <taxon>Eukaryota</taxon>
        <taxon>Metazoa</taxon>
        <taxon>Chordata</taxon>
        <taxon>Craniata</taxon>
        <taxon>Vertebrata</taxon>
        <taxon>Euteleostomi</taxon>
        <taxon>Actinopterygii</taxon>
        <taxon>Neopterygii</taxon>
        <taxon>Teleostei</taxon>
        <taxon>Neoteleostei</taxon>
        <taxon>Acanthomorphata</taxon>
        <taxon>Anabantaria</taxon>
        <taxon>Synbranchiformes</taxon>
        <taxon>Synbranchidae</taxon>
        <taxon>Monopterus</taxon>
    </lineage>
</organism>